<dbReference type="Proteomes" id="UP000297245">
    <property type="component" value="Unassembled WGS sequence"/>
</dbReference>
<feature type="transmembrane region" description="Helical" evidence="1">
    <location>
        <begin position="106"/>
        <end position="131"/>
    </location>
</feature>
<name>A0A4V6T565_DENBC</name>
<reference evidence="2 3" key="1">
    <citation type="journal article" date="2019" name="Nat. Ecol. Evol.">
        <title>Megaphylogeny resolves global patterns of mushroom evolution.</title>
        <authorList>
            <person name="Varga T."/>
            <person name="Krizsan K."/>
            <person name="Foldi C."/>
            <person name="Dima B."/>
            <person name="Sanchez-Garcia M."/>
            <person name="Sanchez-Ramirez S."/>
            <person name="Szollosi G.J."/>
            <person name="Szarkandi J.G."/>
            <person name="Papp V."/>
            <person name="Albert L."/>
            <person name="Andreopoulos W."/>
            <person name="Angelini C."/>
            <person name="Antonin V."/>
            <person name="Barry K.W."/>
            <person name="Bougher N.L."/>
            <person name="Buchanan P."/>
            <person name="Buyck B."/>
            <person name="Bense V."/>
            <person name="Catcheside P."/>
            <person name="Chovatia M."/>
            <person name="Cooper J."/>
            <person name="Damon W."/>
            <person name="Desjardin D."/>
            <person name="Finy P."/>
            <person name="Geml J."/>
            <person name="Haridas S."/>
            <person name="Hughes K."/>
            <person name="Justo A."/>
            <person name="Karasinski D."/>
            <person name="Kautmanova I."/>
            <person name="Kiss B."/>
            <person name="Kocsube S."/>
            <person name="Kotiranta H."/>
            <person name="LaButti K.M."/>
            <person name="Lechner B.E."/>
            <person name="Liimatainen K."/>
            <person name="Lipzen A."/>
            <person name="Lukacs Z."/>
            <person name="Mihaltcheva S."/>
            <person name="Morgado L.N."/>
            <person name="Niskanen T."/>
            <person name="Noordeloos M.E."/>
            <person name="Ohm R.A."/>
            <person name="Ortiz-Santana B."/>
            <person name="Ovrebo C."/>
            <person name="Racz N."/>
            <person name="Riley R."/>
            <person name="Savchenko A."/>
            <person name="Shiryaev A."/>
            <person name="Soop K."/>
            <person name="Spirin V."/>
            <person name="Szebenyi C."/>
            <person name="Tomsovsky M."/>
            <person name="Tulloss R.E."/>
            <person name="Uehling J."/>
            <person name="Grigoriev I.V."/>
            <person name="Vagvolgyi C."/>
            <person name="Papp T."/>
            <person name="Martin F.M."/>
            <person name="Miettinen O."/>
            <person name="Hibbett D.S."/>
            <person name="Nagy L.G."/>
        </authorList>
    </citation>
    <scope>NUCLEOTIDE SEQUENCE [LARGE SCALE GENOMIC DNA]</scope>
    <source>
        <strain evidence="2 3">CBS 962.96</strain>
    </source>
</reference>
<dbReference type="OrthoDB" id="3226582at2759"/>
<dbReference type="EMBL" id="ML179451">
    <property type="protein sequence ID" value="THU87405.1"/>
    <property type="molecule type" value="Genomic_DNA"/>
</dbReference>
<evidence type="ECO:0000256" key="1">
    <source>
        <dbReference type="SAM" id="Phobius"/>
    </source>
</evidence>
<keyword evidence="1" id="KW-0812">Transmembrane</keyword>
<dbReference type="AlphaFoldDB" id="A0A4V6T565"/>
<feature type="transmembrane region" description="Helical" evidence="1">
    <location>
        <begin position="38"/>
        <end position="57"/>
    </location>
</feature>
<organism evidence="2 3">
    <name type="scientific">Dendrothele bispora (strain CBS 962.96)</name>
    <dbReference type="NCBI Taxonomy" id="1314807"/>
    <lineage>
        <taxon>Eukaryota</taxon>
        <taxon>Fungi</taxon>
        <taxon>Dikarya</taxon>
        <taxon>Basidiomycota</taxon>
        <taxon>Agaricomycotina</taxon>
        <taxon>Agaricomycetes</taxon>
        <taxon>Agaricomycetidae</taxon>
        <taxon>Agaricales</taxon>
        <taxon>Agaricales incertae sedis</taxon>
        <taxon>Dendrothele</taxon>
    </lineage>
</organism>
<evidence type="ECO:0000313" key="2">
    <source>
        <dbReference type="EMBL" id="THU87405.1"/>
    </source>
</evidence>
<gene>
    <name evidence="2" type="ORF">K435DRAFT_804336</name>
</gene>
<keyword evidence="1" id="KW-1133">Transmembrane helix</keyword>
<evidence type="ECO:0000313" key="3">
    <source>
        <dbReference type="Proteomes" id="UP000297245"/>
    </source>
</evidence>
<keyword evidence="1" id="KW-0472">Membrane</keyword>
<keyword evidence="3" id="KW-1185">Reference proteome</keyword>
<sequence>MATAGAILAVIIALRLSTPCLLDERTLGKLERVSQGLYVVTNCVADLILILRCYIVWEYRKRVLIIAAIISIANNVTALVTWGIGIRDDLSIFGDIPIGQQIVAEIYPLVFFVINLLFYFYRTVGLFSGFVMQHGKYGELNVLQKKYLAQNYRGLIGRLFQLPWSRGFFTLLLSWYGGLPWCILLQVAAIAPTMIIVRAGLGVNGDNIHATVLSTFRTNPGPGPYTEGGLSNALEQRNQV</sequence>
<proteinExistence type="predicted"/>
<feature type="transmembrane region" description="Helical" evidence="1">
    <location>
        <begin position="178"/>
        <end position="197"/>
    </location>
</feature>
<feature type="transmembrane region" description="Helical" evidence="1">
    <location>
        <begin position="64"/>
        <end position="86"/>
    </location>
</feature>
<protein>
    <submittedName>
        <fullName evidence="2">Uncharacterized protein</fullName>
    </submittedName>
</protein>
<accession>A0A4V6T565</accession>